<dbReference type="InterPro" id="IPR013702">
    <property type="entry name" value="FIST_domain_N"/>
</dbReference>
<feature type="domain" description="FIST C-domain" evidence="3">
    <location>
        <begin position="242"/>
        <end position="380"/>
    </location>
</feature>
<evidence type="ECO:0000313" key="5">
    <source>
        <dbReference type="Proteomes" id="UP000017184"/>
    </source>
</evidence>
<dbReference type="eggNOG" id="COG3287">
    <property type="taxonomic scope" value="Bacteria"/>
</dbReference>
<name>U5NE00_9BURK</name>
<feature type="coiled-coil region" evidence="1">
    <location>
        <begin position="417"/>
        <end position="451"/>
    </location>
</feature>
<feature type="domain" description="FIST" evidence="2">
    <location>
        <begin position="33"/>
        <end position="241"/>
    </location>
</feature>
<dbReference type="Pfam" id="PF08495">
    <property type="entry name" value="FIST"/>
    <property type="match status" value="1"/>
</dbReference>
<dbReference type="SMART" id="SM00897">
    <property type="entry name" value="FIST"/>
    <property type="match status" value="1"/>
</dbReference>
<keyword evidence="1" id="KW-0175">Coiled coil</keyword>
<dbReference type="KEGG" id="cbx:Cenrod_2287"/>
<dbReference type="SMART" id="SM01204">
    <property type="entry name" value="FIST_C"/>
    <property type="match status" value="1"/>
</dbReference>
<dbReference type="RefSeq" id="WP_022775815.1">
    <property type="nucleotide sequence ID" value="NC_022576.1"/>
</dbReference>
<gene>
    <name evidence="4" type="ORF">Cenrod_2287</name>
</gene>
<dbReference type="Proteomes" id="UP000017184">
    <property type="component" value="Chromosome"/>
</dbReference>
<reference evidence="4 5" key="1">
    <citation type="journal article" date="2013" name="Genome Biol.">
        <title>Genomic analysis reveals key aspects of prokaryotic symbiosis in the phototrophic consortium "Chlorochromatium aggregatum".</title>
        <authorList>
            <person name="Liu Z."/>
            <person name="Muller J."/>
            <person name="Li T."/>
            <person name="Alvey R.M."/>
            <person name="Vogl K."/>
            <person name="Frigaard N.U."/>
            <person name="Rockwell N.C."/>
            <person name="Boyd E.S."/>
            <person name="Tomsho L.P."/>
            <person name="Schuster S.C."/>
            <person name="Henke P."/>
            <person name="Rohde M."/>
            <person name="Overmann J."/>
            <person name="Bryant D.A."/>
        </authorList>
    </citation>
    <scope>NUCLEOTIDE SEQUENCE [LARGE SCALE GENOMIC DNA]</scope>
    <source>
        <strain evidence="4">CR</strain>
    </source>
</reference>
<evidence type="ECO:0000256" key="1">
    <source>
        <dbReference type="SAM" id="Coils"/>
    </source>
</evidence>
<dbReference type="EMBL" id="CP004885">
    <property type="protein sequence ID" value="AGX88349.1"/>
    <property type="molecule type" value="Genomic_DNA"/>
</dbReference>
<evidence type="ECO:0000259" key="3">
    <source>
        <dbReference type="SMART" id="SM01204"/>
    </source>
</evidence>
<dbReference type="AlphaFoldDB" id="U5NE00"/>
<sequence>MFKISTAHSLTAKPTTAAVALADQALRDLGGQIPRAALLFSTFGRNHTELLCELKRILPDCPIVGGSSNGEVSRTQGYRVSSSLLILFASDSISIRAGVLRNLAFEDEAYNMESATQQLQQQGFITASSNLAESKARPVLGLLFPDGIGLDGESVVRLFVSQFPGTRFFGGATAENFTMASTEQFFNEEVLHNAVPFLLLSGPLRYQWAVTQGLSSGWHAVGERLNAECDGKWIKTIASRPAIDYLASRYRLQGGQLSVCHPFVIYPEREKNDHYFRDVVRYSEDTGALESIQLLPSECQIQLTEPDPAAILAVSRQNILSALAHFPGAYTPAGVLWFSCISRALVLDSDAASEFSTATDMIESTLPIAGFYTYGEIAPGGPQNISTYHSSTLVTLLLGEEPKTDLGIFGQTKQFLIDNLKKDNLALTQALAESQAKVNNLQNELGLLQALERIGGHSKTELNALLRTLALKLVCDVLNTRFADFKRLALKGDPPVLNRTGLARLVNDMHQKQLGKPFPLTLKQLTHILTDFGDANKLY</sequence>
<dbReference type="OrthoDB" id="9770435at2"/>
<dbReference type="PATRIC" id="fig|946483.4.peg.2305"/>
<evidence type="ECO:0000313" key="4">
    <source>
        <dbReference type="EMBL" id="AGX88349.1"/>
    </source>
</evidence>
<organism evidence="4 5">
    <name type="scientific">Candidatus Symbiobacter mobilis CR</name>
    <dbReference type="NCBI Taxonomy" id="946483"/>
    <lineage>
        <taxon>Bacteria</taxon>
        <taxon>Pseudomonadati</taxon>
        <taxon>Pseudomonadota</taxon>
        <taxon>Betaproteobacteria</taxon>
        <taxon>Burkholderiales</taxon>
        <taxon>Comamonadaceae</taxon>
    </lineage>
</organism>
<dbReference type="HOGENOM" id="CLU_504984_0_0_4"/>
<protein>
    <recommendedName>
        <fullName evidence="6">FIST domain-containing protein</fullName>
    </recommendedName>
</protein>
<keyword evidence="5" id="KW-1185">Reference proteome</keyword>
<dbReference type="STRING" id="946483.Cenrod_2287"/>
<accession>U5NE00</accession>
<evidence type="ECO:0000259" key="2">
    <source>
        <dbReference type="SMART" id="SM00897"/>
    </source>
</evidence>
<evidence type="ECO:0008006" key="6">
    <source>
        <dbReference type="Google" id="ProtNLM"/>
    </source>
</evidence>
<dbReference type="Pfam" id="PF10442">
    <property type="entry name" value="FIST_C"/>
    <property type="match status" value="1"/>
</dbReference>
<dbReference type="InterPro" id="IPR019494">
    <property type="entry name" value="FIST_C"/>
</dbReference>
<proteinExistence type="predicted"/>